<dbReference type="Gene3D" id="3.90.550.10">
    <property type="entry name" value="Spore Coat Polysaccharide Biosynthesis Protein SpsA, Chain A"/>
    <property type="match status" value="1"/>
</dbReference>
<dbReference type="CDD" id="cd04182">
    <property type="entry name" value="GT_2_like_f"/>
    <property type="match status" value="1"/>
</dbReference>
<name>A0A0E9N3R5_9BACT</name>
<sequence length="188" mass="20844">MGQAKQLLTYQEDALVVHAIRTAQATGLRVIVVTGNHHEAVERTIRQALEQTMPDIMLNGEWQEGMAASIRAGIRYAEQQVPGSDGYLLMTCDQPLITTEHLQRLVAAAQGTPDRIAATRYGDTRGVPVYFPATYRVNLSGITGDRGARSLLEKFKEHVIEVPFEAGAVDMDTPEDYQAFSTKYNYTK</sequence>
<dbReference type="InterPro" id="IPR025877">
    <property type="entry name" value="MobA-like_NTP_Trfase"/>
</dbReference>
<evidence type="ECO:0000313" key="3">
    <source>
        <dbReference type="Proteomes" id="UP000033121"/>
    </source>
</evidence>
<dbReference type="Proteomes" id="UP000033121">
    <property type="component" value="Unassembled WGS sequence"/>
</dbReference>
<dbReference type="GO" id="GO:0016779">
    <property type="term" value="F:nucleotidyltransferase activity"/>
    <property type="evidence" value="ECO:0007669"/>
    <property type="project" value="UniProtKB-ARBA"/>
</dbReference>
<comment type="caution">
    <text evidence="2">The sequence shown here is derived from an EMBL/GenBank/DDBJ whole genome shotgun (WGS) entry which is preliminary data.</text>
</comment>
<feature type="domain" description="MobA-like NTP transferase" evidence="1">
    <location>
        <begin position="1"/>
        <end position="155"/>
    </location>
</feature>
<proteinExistence type="predicted"/>
<keyword evidence="3" id="KW-1185">Reference proteome</keyword>
<organism evidence="2 3">
    <name type="scientific">Flavihumibacter petaseus NBRC 106054</name>
    <dbReference type="NCBI Taxonomy" id="1220578"/>
    <lineage>
        <taxon>Bacteria</taxon>
        <taxon>Pseudomonadati</taxon>
        <taxon>Bacteroidota</taxon>
        <taxon>Chitinophagia</taxon>
        <taxon>Chitinophagales</taxon>
        <taxon>Chitinophagaceae</taxon>
        <taxon>Flavihumibacter</taxon>
    </lineage>
</organism>
<reference evidence="2 3" key="1">
    <citation type="submission" date="2015-04" db="EMBL/GenBank/DDBJ databases">
        <title>Whole genome shotgun sequence of Flavihumibacter petaseus NBRC 106054.</title>
        <authorList>
            <person name="Miyazawa S."/>
            <person name="Hosoyama A."/>
            <person name="Hashimoto M."/>
            <person name="Noguchi M."/>
            <person name="Tsuchikane K."/>
            <person name="Ohji S."/>
            <person name="Yamazoe A."/>
            <person name="Ichikawa N."/>
            <person name="Kimura A."/>
            <person name="Fujita N."/>
        </authorList>
    </citation>
    <scope>NUCLEOTIDE SEQUENCE [LARGE SCALE GENOMIC DNA]</scope>
    <source>
        <strain evidence="2 3">NBRC 106054</strain>
    </source>
</reference>
<dbReference type="STRING" id="1220578.FPE01S_03_04560"/>
<dbReference type="SUPFAM" id="SSF53448">
    <property type="entry name" value="Nucleotide-diphospho-sugar transferases"/>
    <property type="match status" value="1"/>
</dbReference>
<dbReference type="EMBL" id="BBWV01000003">
    <property type="protein sequence ID" value="GAO44418.1"/>
    <property type="molecule type" value="Genomic_DNA"/>
</dbReference>
<accession>A0A0E9N3R5</accession>
<dbReference type="Pfam" id="PF12804">
    <property type="entry name" value="NTP_transf_3"/>
    <property type="match status" value="1"/>
</dbReference>
<evidence type="ECO:0000259" key="1">
    <source>
        <dbReference type="Pfam" id="PF12804"/>
    </source>
</evidence>
<dbReference type="AlphaFoldDB" id="A0A0E9N3R5"/>
<evidence type="ECO:0000313" key="2">
    <source>
        <dbReference type="EMBL" id="GAO44418.1"/>
    </source>
</evidence>
<gene>
    <name evidence="2" type="ORF">FPE01S_03_04560</name>
</gene>
<dbReference type="InterPro" id="IPR029044">
    <property type="entry name" value="Nucleotide-diphossugar_trans"/>
</dbReference>
<protein>
    <recommendedName>
        <fullName evidence="1">MobA-like NTP transferase domain-containing protein</fullName>
    </recommendedName>
</protein>
<dbReference type="PANTHER" id="PTHR43777">
    <property type="entry name" value="MOLYBDENUM COFACTOR CYTIDYLYLTRANSFERASE"/>
    <property type="match status" value="1"/>
</dbReference>
<dbReference type="PANTHER" id="PTHR43777:SF1">
    <property type="entry name" value="MOLYBDENUM COFACTOR CYTIDYLYLTRANSFERASE"/>
    <property type="match status" value="1"/>
</dbReference>